<dbReference type="Proteomes" id="UP000275078">
    <property type="component" value="Unassembled WGS sequence"/>
</dbReference>
<evidence type="ECO:0000313" key="3">
    <source>
        <dbReference type="Proteomes" id="UP000275078"/>
    </source>
</evidence>
<protein>
    <submittedName>
        <fullName evidence="2">Uncharacterized protein</fullName>
    </submittedName>
</protein>
<sequence length="251" mass="28762">MSNSKPTFTSTLLASVKKKIESLFRKAPPPREKVNESPPSREEINDSPPSREEVNDILNKKLRVAIDTLEKATSQKFPLYLEGSKRCQDDSDDQAREKAYKDIQRATIDEWNKWADDSEFLGFDGVQQEKYADDNKTFLVDQVYPNIRDKILKPLMSWNPKYVETVQEDIRAYDRQELAPESPYPYLAPEWKATLLCVNEVLDFYAFVLNARIVGMTAVVAELVGKAAKDPEWGGLVHFRASQLFKRRPGA</sequence>
<proteinExistence type="predicted"/>
<organism evidence="2 3">
    <name type="scientific">Ascobolus immersus RN42</name>
    <dbReference type="NCBI Taxonomy" id="1160509"/>
    <lineage>
        <taxon>Eukaryota</taxon>
        <taxon>Fungi</taxon>
        <taxon>Dikarya</taxon>
        <taxon>Ascomycota</taxon>
        <taxon>Pezizomycotina</taxon>
        <taxon>Pezizomycetes</taxon>
        <taxon>Pezizales</taxon>
        <taxon>Ascobolaceae</taxon>
        <taxon>Ascobolus</taxon>
    </lineage>
</organism>
<name>A0A3N4I0B7_ASCIM</name>
<reference evidence="2 3" key="1">
    <citation type="journal article" date="2018" name="Nat. Ecol. Evol.">
        <title>Pezizomycetes genomes reveal the molecular basis of ectomycorrhizal truffle lifestyle.</title>
        <authorList>
            <person name="Murat C."/>
            <person name="Payen T."/>
            <person name="Noel B."/>
            <person name="Kuo A."/>
            <person name="Morin E."/>
            <person name="Chen J."/>
            <person name="Kohler A."/>
            <person name="Krizsan K."/>
            <person name="Balestrini R."/>
            <person name="Da Silva C."/>
            <person name="Montanini B."/>
            <person name="Hainaut M."/>
            <person name="Levati E."/>
            <person name="Barry K.W."/>
            <person name="Belfiori B."/>
            <person name="Cichocki N."/>
            <person name="Clum A."/>
            <person name="Dockter R.B."/>
            <person name="Fauchery L."/>
            <person name="Guy J."/>
            <person name="Iotti M."/>
            <person name="Le Tacon F."/>
            <person name="Lindquist E.A."/>
            <person name="Lipzen A."/>
            <person name="Malagnac F."/>
            <person name="Mello A."/>
            <person name="Molinier V."/>
            <person name="Miyauchi S."/>
            <person name="Poulain J."/>
            <person name="Riccioni C."/>
            <person name="Rubini A."/>
            <person name="Sitrit Y."/>
            <person name="Splivallo R."/>
            <person name="Traeger S."/>
            <person name="Wang M."/>
            <person name="Zifcakova L."/>
            <person name="Wipf D."/>
            <person name="Zambonelli A."/>
            <person name="Paolocci F."/>
            <person name="Nowrousian M."/>
            <person name="Ottonello S."/>
            <person name="Baldrian P."/>
            <person name="Spatafora J.W."/>
            <person name="Henrissat B."/>
            <person name="Nagy L.G."/>
            <person name="Aury J.M."/>
            <person name="Wincker P."/>
            <person name="Grigoriev I.V."/>
            <person name="Bonfante P."/>
            <person name="Martin F.M."/>
        </authorList>
    </citation>
    <scope>NUCLEOTIDE SEQUENCE [LARGE SCALE GENOMIC DNA]</scope>
    <source>
        <strain evidence="2 3">RN42</strain>
    </source>
</reference>
<dbReference type="AlphaFoldDB" id="A0A3N4I0B7"/>
<gene>
    <name evidence="2" type="ORF">BJ508DRAFT_339070</name>
</gene>
<accession>A0A3N4I0B7</accession>
<evidence type="ECO:0000256" key="1">
    <source>
        <dbReference type="SAM" id="MobiDB-lite"/>
    </source>
</evidence>
<keyword evidence="3" id="KW-1185">Reference proteome</keyword>
<feature type="region of interest" description="Disordered" evidence="1">
    <location>
        <begin position="24"/>
        <end position="53"/>
    </location>
</feature>
<dbReference type="EMBL" id="ML119766">
    <property type="protein sequence ID" value="RPA75324.1"/>
    <property type="molecule type" value="Genomic_DNA"/>
</dbReference>
<evidence type="ECO:0000313" key="2">
    <source>
        <dbReference type="EMBL" id="RPA75324.1"/>
    </source>
</evidence>